<proteinExistence type="predicted"/>
<evidence type="ECO:0000313" key="5">
    <source>
        <dbReference type="Proteomes" id="UP000552045"/>
    </source>
</evidence>
<organism evidence="4 5">
    <name type="scientific">Microbacterium pseudoresistens</name>
    <dbReference type="NCBI Taxonomy" id="640634"/>
    <lineage>
        <taxon>Bacteria</taxon>
        <taxon>Bacillati</taxon>
        <taxon>Actinomycetota</taxon>
        <taxon>Actinomycetes</taxon>
        <taxon>Micrococcales</taxon>
        <taxon>Microbacteriaceae</taxon>
        <taxon>Microbacterium</taxon>
    </lineage>
</organism>
<dbReference type="Gene3D" id="3.40.50.410">
    <property type="entry name" value="von Willebrand factor, type A domain"/>
    <property type="match status" value="1"/>
</dbReference>
<evidence type="ECO:0000313" key="4">
    <source>
        <dbReference type="EMBL" id="NYD53967.1"/>
    </source>
</evidence>
<feature type="transmembrane region" description="Helical" evidence="2">
    <location>
        <begin position="330"/>
        <end position="347"/>
    </location>
</feature>
<keyword evidence="2" id="KW-1133">Transmembrane helix</keyword>
<dbReference type="Pfam" id="PF13519">
    <property type="entry name" value="VWA_2"/>
    <property type="match status" value="1"/>
</dbReference>
<accession>A0A7Y9EU29</accession>
<feature type="region of interest" description="Disordered" evidence="1">
    <location>
        <begin position="247"/>
        <end position="266"/>
    </location>
</feature>
<feature type="transmembrane region" description="Helical" evidence="2">
    <location>
        <begin position="6"/>
        <end position="28"/>
    </location>
</feature>
<comment type="caution">
    <text evidence="4">The sequence shown here is derived from an EMBL/GenBank/DDBJ whole genome shotgun (WGS) entry which is preliminary data.</text>
</comment>
<gene>
    <name evidence="4" type="ORF">BKA02_001022</name>
</gene>
<reference evidence="4 5" key="1">
    <citation type="submission" date="2020-07" db="EMBL/GenBank/DDBJ databases">
        <title>Sequencing the genomes of 1000 actinobacteria strains.</title>
        <authorList>
            <person name="Klenk H.-P."/>
        </authorList>
    </citation>
    <scope>NUCLEOTIDE SEQUENCE [LARGE SCALE GENOMIC DNA]</scope>
    <source>
        <strain evidence="4 5">DSM 22185</strain>
    </source>
</reference>
<feature type="domain" description="VWFA" evidence="3">
    <location>
        <begin position="108"/>
        <end position="293"/>
    </location>
</feature>
<feature type="region of interest" description="Disordered" evidence="1">
    <location>
        <begin position="40"/>
        <end position="68"/>
    </location>
</feature>
<keyword evidence="5" id="KW-1185">Reference proteome</keyword>
<dbReference type="SMART" id="SM00327">
    <property type="entry name" value="VWA"/>
    <property type="match status" value="1"/>
</dbReference>
<dbReference type="InterPro" id="IPR036465">
    <property type="entry name" value="vWFA_dom_sf"/>
</dbReference>
<keyword evidence="2" id="KW-0812">Transmembrane</keyword>
<sequence>MIFQPVLHPMLVLVLVVPALAAAGWMLVRAWRGRIRPGGERSLGRTDAAPDSSQTRVLRPNEGRAADARGAGPAMWALRVVLVLACGLLLLRPGLPGGEMRALATDTDVVVVIDTTASMVAEDWAGEPRMDGVRDDVRTIIETYPGARFALITFAASAELRLPLTTDASALVSAVDVLIPEVTRQSRGSSIGVAAPLLAEILGRAAASSPERARMVFYLGDGEQTVSSSPESFAAASTTVDGGGVLGYGTAQGGPMRETTGDPDDRGDYIEYQGERALSVIDEDALRAIADQLGVDYTHRTADDTVALPEAPATTTAYREDGTTRHVNDLSWILALVIVILLCLEIARASMLIARMRGLAVRAPLPSGAASPPAWSSTSPPASPPGVSAKRRLPSETTEDSHGLGTRSSSRGEGGTP</sequence>
<dbReference type="SUPFAM" id="SSF53300">
    <property type="entry name" value="vWA-like"/>
    <property type="match status" value="1"/>
</dbReference>
<protein>
    <submittedName>
        <fullName evidence="4">Ca-activated chloride channel family protein</fullName>
    </submittedName>
</protein>
<dbReference type="PROSITE" id="PS50234">
    <property type="entry name" value="VWFA"/>
    <property type="match status" value="1"/>
</dbReference>
<evidence type="ECO:0000259" key="3">
    <source>
        <dbReference type="PROSITE" id="PS50234"/>
    </source>
</evidence>
<dbReference type="RefSeq" id="WP_179431911.1">
    <property type="nucleotide sequence ID" value="NZ_BAABLC010000001.1"/>
</dbReference>
<keyword evidence="2" id="KW-0472">Membrane</keyword>
<feature type="region of interest" description="Disordered" evidence="1">
    <location>
        <begin position="366"/>
        <end position="417"/>
    </location>
</feature>
<dbReference type="EMBL" id="JACCBH010000001">
    <property type="protein sequence ID" value="NYD53967.1"/>
    <property type="molecule type" value="Genomic_DNA"/>
</dbReference>
<feature type="compositionally biased region" description="Low complexity" evidence="1">
    <location>
        <begin position="366"/>
        <end position="388"/>
    </location>
</feature>
<dbReference type="AlphaFoldDB" id="A0A7Y9EU29"/>
<evidence type="ECO:0000256" key="2">
    <source>
        <dbReference type="SAM" id="Phobius"/>
    </source>
</evidence>
<evidence type="ECO:0000256" key="1">
    <source>
        <dbReference type="SAM" id="MobiDB-lite"/>
    </source>
</evidence>
<dbReference type="InterPro" id="IPR002035">
    <property type="entry name" value="VWF_A"/>
</dbReference>
<name>A0A7Y9EU29_9MICO</name>
<dbReference type="Proteomes" id="UP000552045">
    <property type="component" value="Unassembled WGS sequence"/>
</dbReference>